<protein>
    <submittedName>
        <fullName evidence="1">Bifunctional RNase H/acid phosphatase</fullName>
    </submittedName>
</protein>
<accession>A0A4U8W654</accession>
<reference evidence="1 2" key="1">
    <citation type="submission" date="2019-02" db="EMBL/GenBank/DDBJ databases">
        <authorList>
            <consortium name="Pathogen Informatics"/>
        </authorList>
    </citation>
    <scope>NUCLEOTIDE SEQUENCE [LARGE SCALE GENOMIC DNA]</scope>
    <source>
        <strain evidence="1 2">3012STDY6756504</strain>
    </source>
</reference>
<evidence type="ECO:0000313" key="1">
    <source>
        <dbReference type="EMBL" id="VFB01542.1"/>
    </source>
</evidence>
<dbReference type="Pfam" id="PF00300">
    <property type="entry name" value="His_Phos_1"/>
    <property type="match status" value="1"/>
</dbReference>
<dbReference type="Gene3D" id="3.40.50.1240">
    <property type="entry name" value="Phosphoglycerate mutase-like"/>
    <property type="match status" value="1"/>
</dbReference>
<name>A0A4U8W654_9NOCA</name>
<proteinExistence type="predicted"/>
<dbReference type="CDD" id="cd07040">
    <property type="entry name" value="HP"/>
    <property type="match status" value="1"/>
</dbReference>
<dbReference type="RefSeq" id="WP_130919010.1">
    <property type="nucleotide sequence ID" value="NZ_JADLPI010000006.1"/>
</dbReference>
<dbReference type="InterPro" id="IPR029033">
    <property type="entry name" value="His_PPase_superfam"/>
</dbReference>
<gene>
    <name evidence="1" type="ORF">NCTC10797_05361</name>
</gene>
<dbReference type="InterPro" id="IPR013078">
    <property type="entry name" value="His_Pase_superF_clade-1"/>
</dbReference>
<organism evidence="1 2">
    <name type="scientific">Nocardia cyriacigeorgica</name>
    <dbReference type="NCBI Taxonomy" id="135487"/>
    <lineage>
        <taxon>Bacteria</taxon>
        <taxon>Bacillati</taxon>
        <taxon>Actinomycetota</taxon>
        <taxon>Actinomycetes</taxon>
        <taxon>Mycobacteriales</taxon>
        <taxon>Nocardiaceae</taxon>
        <taxon>Nocardia</taxon>
    </lineage>
</organism>
<sequence length="181" mass="19506">MPGVLKLDLIGHGVTEAMRGARFPDDEPLTTSGRNAQARYRPPADAVVLIAPERRAGQTAQAFGLTGRTDPALRDLDAGRWRGRELATLAPEEAHAWLTDPAFRGHGGESILGLVDRIGAWLDVIADAGRSTVALTHPAVIRAALLVVLDAPAASFWRLDIPPAVPIRLHHRGAWTVRFGR</sequence>
<evidence type="ECO:0000313" key="2">
    <source>
        <dbReference type="Proteomes" id="UP000290439"/>
    </source>
</evidence>
<dbReference type="AlphaFoldDB" id="A0A4U8W654"/>
<dbReference type="EMBL" id="LR215973">
    <property type="protein sequence ID" value="VFB01542.1"/>
    <property type="molecule type" value="Genomic_DNA"/>
</dbReference>
<dbReference type="SUPFAM" id="SSF53254">
    <property type="entry name" value="Phosphoglycerate mutase-like"/>
    <property type="match status" value="1"/>
</dbReference>
<dbReference type="Proteomes" id="UP000290439">
    <property type="component" value="Chromosome"/>
</dbReference>